<comment type="function">
    <text evidence="11">Catalyzes the ATP-dependent amination of UTP to CTP with either L-glutamine or ammonia as the source of nitrogen. Regulates intracellular CTP levels through interactions with the four ribonucleotide triphosphates.</text>
</comment>
<feature type="binding site" evidence="11">
    <location>
        <position position="225"/>
    </location>
    <ligand>
        <name>UTP</name>
        <dbReference type="ChEBI" id="CHEBI:46398"/>
    </ligand>
</feature>
<reference evidence="15" key="1">
    <citation type="submission" date="2017-02" db="EMBL/GenBank/DDBJ databases">
        <authorList>
            <person name="Varghese N."/>
            <person name="Submissions S."/>
        </authorList>
    </citation>
    <scope>NUCLEOTIDE SEQUENCE [LARGE SCALE GENOMIC DNA]</scope>
    <source>
        <strain evidence="15">DSM 24967</strain>
    </source>
</reference>
<keyword evidence="6 11" id="KW-0067">ATP-binding</keyword>
<feature type="binding site" evidence="11">
    <location>
        <position position="143"/>
    </location>
    <ligand>
        <name>Mg(2+)</name>
        <dbReference type="ChEBI" id="CHEBI:18420"/>
    </ligand>
</feature>
<comment type="activity regulation">
    <text evidence="11">Allosterically activated by GTP, when glutamine is the substrate; GTP has no effect on the reaction when ammonia is the substrate. The allosteric effector GTP functions by stabilizing the protein conformation that binds the tetrahedral intermediate(s) formed during glutamine hydrolysis. Inhibited by the product CTP, via allosteric rather than competitive inhibition.</text>
</comment>
<keyword evidence="9 11" id="KW-0665">Pyrimidine biosynthesis</keyword>
<evidence type="ECO:0000256" key="2">
    <source>
        <dbReference type="ARBA" id="ARBA00007533"/>
    </source>
</evidence>
<dbReference type="GO" id="GO:0003883">
    <property type="term" value="F:CTP synthase activity"/>
    <property type="evidence" value="ECO:0007669"/>
    <property type="project" value="UniProtKB-UniRule"/>
</dbReference>
<feature type="binding site" evidence="11">
    <location>
        <position position="407"/>
    </location>
    <ligand>
        <name>L-glutamine</name>
        <dbReference type="ChEBI" id="CHEBI:58359"/>
    </ligand>
</feature>
<sequence>MADTKYIFVTGGVVSSLGKGIISASLGKLLQARGYKVTIQKFDPYINVDPGTLNPYEHGECYVTVDGHEADLDLGHYERFLNVQTTRANNITSGRIYQNVISKERKGDYLGKTVQVVPHITDEIKRNVKLLGTKYKYDFVITEIGGTVGDIESLPFIESVRQLKWELGKNCLNVHLTYVPYIAAAKEFKTKPTQHSVKQLQELGIQPDILVLRTEHTLKTDILRKVALFCNVAEEAVVQSVDVPTIYEVPLVLQRQGMDVTVLKKVGLEVGETPDLKQWKEFLNKKNAATETVKIGLVGKYVELQDAYKSIDESLLHAAIYNDRKLDLHLFHSEKITDENAASQLADMDGILIAPGFGQRGIEGKFSAIKFARENNKPLFGICLGMQCMVIEFARNVLGYSDANSTEMEPNTPHKVIDMMEEQKTVINLGGSMRLGAFDCVLKKDSKAFQAYGKEHIQERHRHRFEFNNEYKGEFEAAGMKCVGTNPDTNLVEVVEIPDLKWFVGVQYHPEYNSTVVNPNPLFISFIKAAINNK</sequence>
<dbReference type="GO" id="GO:0097268">
    <property type="term" value="C:cytoophidium"/>
    <property type="evidence" value="ECO:0007669"/>
    <property type="project" value="UniProtKB-ARBA"/>
</dbReference>
<evidence type="ECO:0000256" key="6">
    <source>
        <dbReference type="ARBA" id="ARBA00022840"/>
    </source>
</evidence>
<evidence type="ECO:0000256" key="9">
    <source>
        <dbReference type="ARBA" id="ARBA00022975"/>
    </source>
</evidence>
<proteinExistence type="inferred from homology"/>
<dbReference type="SUPFAM" id="SSF52540">
    <property type="entry name" value="P-loop containing nucleoside triphosphate hydrolases"/>
    <property type="match status" value="1"/>
</dbReference>
<feature type="domain" description="Glutamine amidotransferase" evidence="12">
    <location>
        <begin position="304"/>
        <end position="528"/>
    </location>
</feature>
<keyword evidence="8 11" id="KW-0315">Glutamine amidotransferase</keyword>
<dbReference type="Pfam" id="PF00117">
    <property type="entry name" value="GATase"/>
    <property type="match status" value="1"/>
</dbReference>
<dbReference type="Pfam" id="PF06418">
    <property type="entry name" value="CTP_synth_N"/>
    <property type="match status" value="1"/>
</dbReference>
<feature type="active site" evidence="11">
    <location>
        <position position="511"/>
    </location>
</feature>
<dbReference type="InterPro" id="IPR029062">
    <property type="entry name" value="Class_I_gatase-like"/>
</dbReference>
<feature type="binding site" evidence="11">
    <location>
        <begin position="16"/>
        <end position="21"/>
    </location>
    <ligand>
        <name>ATP</name>
        <dbReference type="ChEBI" id="CHEBI:30616"/>
    </ligand>
</feature>
<protein>
    <recommendedName>
        <fullName evidence="11">CTP synthase</fullName>
        <ecNumber evidence="11">6.3.4.2</ecNumber>
    </recommendedName>
    <alternativeName>
        <fullName evidence="11">Cytidine 5'-triphosphate synthase</fullName>
    </alternativeName>
    <alternativeName>
        <fullName evidence="11">Cytidine triphosphate synthetase</fullName>
        <shortName evidence="11">CTP synthetase</shortName>
        <shortName evidence="11">CTPS</shortName>
    </alternativeName>
    <alternativeName>
        <fullName evidence="11">UTP--ammonia ligase</fullName>
    </alternativeName>
</protein>
<feature type="active site" description="Nucleophile; for glutamine hydrolysis" evidence="11">
    <location>
        <position position="383"/>
    </location>
</feature>
<dbReference type="UniPathway" id="UPA00159">
    <property type="reaction ID" value="UER00277"/>
</dbReference>
<evidence type="ECO:0000256" key="8">
    <source>
        <dbReference type="ARBA" id="ARBA00022962"/>
    </source>
</evidence>
<dbReference type="CDD" id="cd03113">
    <property type="entry name" value="CTPS_N"/>
    <property type="match status" value="1"/>
</dbReference>
<evidence type="ECO:0000256" key="5">
    <source>
        <dbReference type="ARBA" id="ARBA00022741"/>
    </source>
</evidence>
<feature type="domain" description="CTP synthase N-terminal" evidence="13">
    <location>
        <begin position="5"/>
        <end position="267"/>
    </location>
</feature>
<keyword evidence="7 11" id="KW-0460">Magnesium</keyword>
<dbReference type="EC" id="6.3.4.2" evidence="11"/>
<accession>A0A1T4ZTA6</accession>
<dbReference type="PROSITE" id="PS51273">
    <property type="entry name" value="GATASE_TYPE_1"/>
    <property type="match status" value="1"/>
</dbReference>
<feature type="binding site" evidence="11">
    <location>
        <position position="243"/>
    </location>
    <ligand>
        <name>ATP</name>
        <dbReference type="ChEBI" id="CHEBI:30616"/>
    </ligand>
</feature>
<keyword evidence="5 11" id="KW-0547">Nucleotide-binding</keyword>
<evidence type="ECO:0000259" key="13">
    <source>
        <dbReference type="Pfam" id="PF06418"/>
    </source>
</evidence>
<dbReference type="Gene3D" id="3.40.50.880">
    <property type="match status" value="1"/>
</dbReference>
<dbReference type="InterPro" id="IPR017456">
    <property type="entry name" value="CTP_synthase_N"/>
</dbReference>
<dbReference type="PANTHER" id="PTHR11550:SF0">
    <property type="entry name" value="CTP SYNTHASE-RELATED"/>
    <property type="match status" value="1"/>
</dbReference>
<comment type="catalytic activity">
    <reaction evidence="11">
        <text>L-glutamine + H2O = L-glutamate + NH4(+)</text>
        <dbReference type="Rhea" id="RHEA:15889"/>
        <dbReference type="ChEBI" id="CHEBI:15377"/>
        <dbReference type="ChEBI" id="CHEBI:28938"/>
        <dbReference type="ChEBI" id="CHEBI:29985"/>
        <dbReference type="ChEBI" id="CHEBI:58359"/>
    </reaction>
</comment>
<dbReference type="InterPro" id="IPR017926">
    <property type="entry name" value="GATASE"/>
</dbReference>
<evidence type="ECO:0000256" key="11">
    <source>
        <dbReference type="HAMAP-Rule" id="MF_01227"/>
    </source>
</evidence>
<gene>
    <name evidence="11" type="primary">pyrG</name>
    <name evidence="14" type="ORF">SAMN05660349_00048</name>
</gene>
<dbReference type="FunFam" id="3.40.50.880:FF:000002">
    <property type="entry name" value="CTP synthase"/>
    <property type="match status" value="1"/>
</dbReference>
<comment type="similarity">
    <text evidence="2 11">Belongs to the CTP synthase family.</text>
</comment>
<dbReference type="GO" id="GO:0005524">
    <property type="term" value="F:ATP binding"/>
    <property type="evidence" value="ECO:0007669"/>
    <property type="project" value="UniProtKB-KW"/>
</dbReference>
<dbReference type="HAMAP" id="MF_01227">
    <property type="entry name" value="PyrG"/>
    <property type="match status" value="1"/>
</dbReference>
<dbReference type="CDD" id="cd01746">
    <property type="entry name" value="GATase1_CTP_Synthase"/>
    <property type="match status" value="1"/>
</dbReference>
<dbReference type="NCBIfam" id="NF003792">
    <property type="entry name" value="PRK05380.1"/>
    <property type="match status" value="1"/>
</dbReference>
<evidence type="ECO:0000256" key="1">
    <source>
        <dbReference type="ARBA" id="ARBA00005171"/>
    </source>
</evidence>
<evidence type="ECO:0000256" key="10">
    <source>
        <dbReference type="ARBA" id="ARBA00047781"/>
    </source>
</evidence>
<dbReference type="Gene3D" id="3.40.50.300">
    <property type="entry name" value="P-loop containing nucleotide triphosphate hydrolases"/>
    <property type="match status" value="1"/>
</dbReference>
<keyword evidence="4 11" id="KW-0479">Metal-binding</keyword>
<feature type="binding site" evidence="11">
    <location>
        <begin position="384"/>
        <end position="387"/>
    </location>
    <ligand>
        <name>L-glutamine</name>
        <dbReference type="ChEBI" id="CHEBI:58359"/>
    </ligand>
</feature>
<feature type="binding site" evidence="11">
    <location>
        <position position="356"/>
    </location>
    <ligand>
        <name>L-glutamine</name>
        <dbReference type="ChEBI" id="CHEBI:58359"/>
    </ligand>
</feature>
<feature type="binding site" evidence="11">
    <location>
        <position position="73"/>
    </location>
    <ligand>
        <name>ATP</name>
        <dbReference type="ChEBI" id="CHEBI:30616"/>
    </ligand>
</feature>
<feature type="binding site" evidence="11">
    <location>
        <position position="73"/>
    </location>
    <ligand>
        <name>Mg(2+)</name>
        <dbReference type="ChEBI" id="CHEBI:18420"/>
    </ligand>
</feature>
<dbReference type="Proteomes" id="UP000190852">
    <property type="component" value="Unassembled WGS sequence"/>
</dbReference>
<comment type="caution">
    <text evidence="11">Lacks conserved residue(s) required for the propagation of feature annotation.</text>
</comment>
<feature type="binding site" evidence="11">
    <location>
        <begin position="150"/>
        <end position="152"/>
    </location>
    <ligand>
        <name>CTP</name>
        <dbReference type="ChEBI" id="CHEBI:37563"/>
        <note>allosteric inhibitor</note>
    </ligand>
</feature>
<dbReference type="InterPro" id="IPR033828">
    <property type="entry name" value="GATase1_CTP_Synthase"/>
</dbReference>
<dbReference type="PANTHER" id="PTHR11550">
    <property type="entry name" value="CTP SYNTHASE"/>
    <property type="match status" value="1"/>
</dbReference>
<dbReference type="RefSeq" id="WP_079681835.1">
    <property type="nucleotide sequence ID" value="NZ_FUYQ01000001.1"/>
</dbReference>
<feature type="binding site" evidence="11">
    <location>
        <position position="56"/>
    </location>
    <ligand>
        <name>L-glutamine</name>
        <dbReference type="ChEBI" id="CHEBI:58359"/>
    </ligand>
</feature>
<dbReference type="EMBL" id="FUYQ01000001">
    <property type="protein sequence ID" value="SKB25543.1"/>
    <property type="molecule type" value="Genomic_DNA"/>
</dbReference>
<dbReference type="AlphaFoldDB" id="A0A1T4ZTA6"/>
<evidence type="ECO:0000256" key="3">
    <source>
        <dbReference type="ARBA" id="ARBA00022598"/>
    </source>
</evidence>
<dbReference type="InterPro" id="IPR027417">
    <property type="entry name" value="P-loop_NTPase"/>
</dbReference>
<dbReference type="SUPFAM" id="SSF52317">
    <property type="entry name" value="Class I glutamine amidotransferase-like"/>
    <property type="match status" value="1"/>
</dbReference>
<dbReference type="GO" id="GO:0019856">
    <property type="term" value="P:pyrimidine nucleobase biosynthetic process"/>
    <property type="evidence" value="ECO:0007669"/>
    <property type="project" value="TreeGrafter"/>
</dbReference>
<feature type="binding site" evidence="11">
    <location>
        <position position="464"/>
    </location>
    <ligand>
        <name>L-glutamine</name>
        <dbReference type="ChEBI" id="CHEBI:58359"/>
    </ligand>
</feature>
<comment type="subunit">
    <text evidence="11">Homotetramer.</text>
</comment>
<keyword evidence="3 11" id="KW-0436">Ligase</keyword>
<comment type="catalytic activity">
    <reaction evidence="10 11">
        <text>UTP + L-glutamine + ATP + H2O = CTP + L-glutamate + ADP + phosphate + 2 H(+)</text>
        <dbReference type="Rhea" id="RHEA:26426"/>
        <dbReference type="ChEBI" id="CHEBI:15377"/>
        <dbReference type="ChEBI" id="CHEBI:15378"/>
        <dbReference type="ChEBI" id="CHEBI:29985"/>
        <dbReference type="ChEBI" id="CHEBI:30616"/>
        <dbReference type="ChEBI" id="CHEBI:37563"/>
        <dbReference type="ChEBI" id="CHEBI:43474"/>
        <dbReference type="ChEBI" id="CHEBI:46398"/>
        <dbReference type="ChEBI" id="CHEBI:58359"/>
        <dbReference type="ChEBI" id="CHEBI:456216"/>
        <dbReference type="EC" id="6.3.4.2"/>
    </reaction>
</comment>
<dbReference type="GO" id="GO:0044210">
    <property type="term" value="P:'de novo' CTP biosynthetic process"/>
    <property type="evidence" value="ECO:0007669"/>
    <property type="project" value="UniProtKB-UniRule"/>
</dbReference>
<evidence type="ECO:0000313" key="14">
    <source>
        <dbReference type="EMBL" id="SKB25543.1"/>
    </source>
</evidence>
<feature type="binding site" evidence="11">
    <location>
        <position position="225"/>
    </location>
    <ligand>
        <name>CTP</name>
        <dbReference type="ChEBI" id="CHEBI:37563"/>
        <note>allosteric inhibitor</note>
    </ligand>
</feature>
<feature type="binding site" evidence="11">
    <location>
        <begin position="189"/>
        <end position="194"/>
    </location>
    <ligand>
        <name>CTP</name>
        <dbReference type="ChEBI" id="CHEBI:37563"/>
        <note>allosteric inhibitor</note>
    </ligand>
</feature>
<keyword evidence="15" id="KW-1185">Reference proteome</keyword>
<dbReference type="GO" id="GO:0004359">
    <property type="term" value="F:glutaminase activity"/>
    <property type="evidence" value="ECO:0007669"/>
    <property type="project" value="RHEA"/>
</dbReference>
<feature type="binding site" evidence="11">
    <location>
        <position position="15"/>
    </location>
    <ligand>
        <name>CTP</name>
        <dbReference type="ChEBI" id="CHEBI:37563"/>
        <note>allosteric inhibitor</note>
    </ligand>
</feature>
<dbReference type="FunFam" id="3.40.50.300:FF:000009">
    <property type="entry name" value="CTP synthase"/>
    <property type="match status" value="1"/>
</dbReference>
<dbReference type="GO" id="GO:0042802">
    <property type="term" value="F:identical protein binding"/>
    <property type="evidence" value="ECO:0007669"/>
    <property type="project" value="TreeGrafter"/>
</dbReference>
<evidence type="ECO:0000256" key="7">
    <source>
        <dbReference type="ARBA" id="ARBA00022842"/>
    </source>
</evidence>
<dbReference type="InterPro" id="IPR004468">
    <property type="entry name" value="CTP_synthase"/>
</dbReference>
<evidence type="ECO:0000256" key="4">
    <source>
        <dbReference type="ARBA" id="ARBA00022723"/>
    </source>
</evidence>
<comment type="miscellaneous">
    <text evidence="11">CTPSs have evolved a hybrid strategy for distinguishing between UTP and CTP. The overlapping regions of the product feedback inhibitory and substrate sites recognize a common feature in both compounds, the triphosphate moiety. To differentiate isosteric substrate and product pyrimidine rings, an additional pocket far from the expected kinase/ligase catalytic site, specifically recognizes the cytosine and ribose portions of the product inhibitor.</text>
</comment>
<feature type="binding site" evidence="11">
    <location>
        <position position="15"/>
    </location>
    <ligand>
        <name>UTP</name>
        <dbReference type="ChEBI" id="CHEBI:46398"/>
    </ligand>
</feature>
<feature type="region of interest" description="Amidoligase domain" evidence="11">
    <location>
        <begin position="1"/>
        <end position="268"/>
    </location>
</feature>
<organism evidence="14 15">
    <name type="scientific">Parabacteroides chartae</name>
    <dbReference type="NCBI Taxonomy" id="1037355"/>
    <lineage>
        <taxon>Bacteria</taxon>
        <taxon>Pseudomonadati</taxon>
        <taxon>Bacteroidota</taxon>
        <taxon>Bacteroidia</taxon>
        <taxon>Bacteroidales</taxon>
        <taxon>Tannerellaceae</taxon>
        <taxon>Parabacteroides</taxon>
    </lineage>
</organism>
<dbReference type="GO" id="GO:0046872">
    <property type="term" value="F:metal ion binding"/>
    <property type="evidence" value="ECO:0007669"/>
    <property type="project" value="UniProtKB-KW"/>
</dbReference>
<name>A0A1T4ZTA6_9BACT</name>
<feature type="active site" evidence="11">
    <location>
        <position position="509"/>
    </location>
</feature>
<evidence type="ECO:0000259" key="12">
    <source>
        <dbReference type="Pfam" id="PF00117"/>
    </source>
</evidence>
<feature type="binding site" evidence="11">
    <location>
        <begin position="189"/>
        <end position="194"/>
    </location>
    <ligand>
        <name>UTP</name>
        <dbReference type="ChEBI" id="CHEBI:46398"/>
    </ligand>
</feature>
<evidence type="ECO:0000313" key="15">
    <source>
        <dbReference type="Proteomes" id="UP000190852"/>
    </source>
</evidence>
<comment type="catalytic activity">
    <reaction evidence="11">
        <text>UTP + NH4(+) + ATP = CTP + ADP + phosphate + 2 H(+)</text>
        <dbReference type="Rhea" id="RHEA:16597"/>
        <dbReference type="ChEBI" id="CHEBI:15378"/>
        <dbReference type="ChEBI" id="CHEBI:28938"/>
        <dbReference type="ChEBI" id="CHEBI:30616"/>
        <dbReference type="ChEBI" id="CHEBI:37563"/>
        <dbReference type="ChEBI" id="CHEBI:43474"/>
        <dbReference type="ChEBI" id="CHEBI:46398"/>
        <dbReference type="ChEBI" id="CHEBI:456216"/>
    </reaction>
</comment>
<comment type="pathway">
    <text evidence="1 11">Pyrimidine metabolism; CTP biosynthesis via de novo pathway; CTP from UDP: step 2/2.</text>
</comment>
<dbReference type="NCBIfam" id="TIGR00337">
    <property type="entry name" value="PyrG"/>
    <property type="match status" value="1"/>
</dbReference>
<dbReference type="GO" id="GO:0005829">
    <property type="term" value="C:cytosol"/>
    <property type="evidence" value="ECO:0007669"/>
    <property type="project" value="TreeGrafter"/>
</dbReference>